<evidence type="ECO:0000259" key="8">
    <source>
        <dbReference type="PROSITE" id="PS50011"/>
    </source>
</evidence>
<dbReference type="PROSITE" id="PS00107">
    <property type="entry name" value="PROTEIN_KINASE_ATP"/>
    <property type="match status" value="1"/>
</dbReference>
<protein>
    <submittedName>
        <fullName evidence="9">Serine/threonine-protein kinase PknD</fullName>
        <ecNumber evidence="9">2.7.11.1</ecNumber>
    </submittedName>
</protein>
<feature type="region of interest" description="Disordered" evidence="6">
    <location>
        <begin position="384"/>
        <end position="440"/>
    </location>
</feature>
<keyword evidence="7" id="KW-1133">Transmembrane helix</keyword>
<dbReference type="InterPro" id="IPR008984">
    <property type="entry name" value="SMAD_FHA_dom_sf"/>
</dbReference>
<evidence type="ECO:0000313" key="10">
    <source>
        <dbReference type="Proteomes" id="UP000609651"/>
    </source>
</evidence>
<dbReference type="Gene3D" id="3.30.200.20">
    <property type="entry name" value="Phosphorylase Kinase, domain 1"/>
    <property type="match status" value="1"/>
</dbReference>
<sequence>MPRSRPTAGRAAADDRPAEVDRAGDARGFFETLGKSDLLAADRVAELEKKYGRWSPQAAADELIRAGLLSRYQADRVRMGRYRGFFLDRYRLLAVLGAGGMGTVYVARDEGDGPHHGQKVALKVLAEGMRDDAGMIARLKYEGVAAGRVDHPNVVHALRFCKADNGPGDHLLVMEFVEAVSAEELLIRGGAVKSAVACDIARQAALGLAACHEAHLIHRDVKPANLLVAADGAVKVADFGLALLTDQAAAEFSLQMIFGHDCLGSADYMAPEQSRNSTEIDVRADLYSLGCTLYSLLTARVPYPAKSRREVLKSHRHAPVPDVRLKAPDTPATVAELVTRLMSKDPADRPADATEVAALLEPHARRKPIAFNFDKILNSRARAAAAKSDRRRKEAALKAKRKATDDAPSTPPLESDRETKTTADLDTARPDSNRYDDRSSILTASSVGRGRSAADLASEILGSDIAGSQVRDSLTRLSHVGRRLGSDATADSDSSVIDDWSDAEKPPAAEPAPSSKELPSISPPTRLVPTGLAGWFLPQIPVRGGRLTIGHSKDCAVQLSDAGVAEEHCEFRWDGRGWSVADLGGGTAINEAPIHGGARGELGHGDDITFGSRTYTMRIGAVRKPIGPWIVAGATALAAAVGTAIWVF</sequence>
<keyword evidence="3 9" id="KW-0418">Kinase</keyword>
<organism evidence="9 10">
    <name type="scientific">Alienimonas chondri</name>
    <dbReference type="NCBI Taxonomy" id="2681879"/>
    <lineage>
        <taxon>Bacteria</taxon>
        <taxon>Pseudomonadati</taxon>
        <taxon>Planctomycetota</taxon>
        <taxon>Planctomycetia</taxon>
        <taxon>Planctomycetales</taxon>
        <taxon>Planctomycetaceae</taxon>
        <taxon>Alienimonas</taxon>
    </lineage>
</organism>
<keyword evidence="1 9" id="KW-0808">Transferase</keyword>
<evidence type="ECO:0000256" key="3">
    <source>
        <dbReference type="ARBA" id="ARBA00022777"/>
    </source>
</evidence>
<feature type="domain" description="Protein kinase" evidence="8">
    <location>
        <begin position="90"/>
        <end position="366"/>
    </location>
</feature>
<evidence type="ECO:0000256" key="7">
    <source>
        <dbReference type="SAM" id="Phobius"/>
    </source>
</evidence>
<dbReference type="PROSITE" id="PS50011">
    <property type="entry name" value="PROTEIN_KINASE_DOM"/>
    <property type="match status" value="1"/>
</dbReference>
<dbReference type="PROSITE" id="PS00108">
    <property type="entry name" value="PROTEIN_KINASE_ST"/>
    <property type="match status" value="1"/>
</dbReference>
<dbReference type="EMBL" id="WTPX01000017">
    <property type="protein sequence ID" value="NNJ24806.1"/>
    <property type="molecule type" value="Genomic_DNA"/>
</dbReference>
<dbReference type="InterPro" id="IPR000253">
    <property type="entry name" value="FHA_dom"/>
</dbReference>
<dbReference type="InterPro" id="IPR017441">
    <property type="entry name" value="Protein_kinase_ATP_BS"/>
</dbReference>
<evidence type="ECO:0000256" key="1">
    <source>
        <dbReference type="ARBA" id="ARBA00022679"/>
    </source>
</evidence>
<dbReference type="InterPro" id="IPR000719">
    <property type="entry name" value="Prot_kinase_dom"/>
</dbReference>
<dbReference type="EC" id="2.7.11.1" evidence="9"/>
<proteinExistence type="predicted"/>
<feature type="region of interest" description="Disordered" evidence="6">
    <location>
        <begin position="1"/>
        <end position="20"/>
    </location>
</feature>
<feature type="compositionally biased region" description="Basic and acidic residues" evidence="6">
    <location>
        <begin position="387"/>
        <end position="405"/>
    </location>
</feature>
<dbReference type="CDD" id="cd00060">
    <property type="entry name" value="FHA"/>
    <property type="match status" value="1"/>
</dbReference>
<keyword evidence="10" id="KW-1185">Reference proteome</keyword>
<feature type="binding site" evidence="5">
    <location>
        <position position="123"/>
    </location>
    <ligand>
        <name>ATP</name>
        <dbReference type="ChEBI" id="CHEBI:30616"/>
    </ligand>
</feature>
<comment type="caution">
    <text evidence="9">The sequence shown here is derived from an EMBL/GenBank/DDBJ whole genome shotgun (WGS) entry which is preliminary data.</text>
</comment>
<feature type="region of interest" description="Disordered" evidence="6">
    <location>
        <begin position="485"/>
        <end position="524"/>
    </location>
</feature>
<keyword evidence="2 5" id="KW-0547">Nucleotide-binding</keyword>
<dbReference type="SUPFAM" id="SSF49879">
    <property type="entry name" value="SMAD/FHA domain"/>
    <property type="match status" value="1"/>
</dbReference>
<feature type="compositionally biased region" description="Basic and acidic residues" evidence="6">
    <location>
        <begin position="414"/>
        <end position="439"/>
    </location>
</feature>
<dbReference type="Gene3D" id="2.60.200.20">
    <property type="match status" value="1"/>
</dbReference>
<evidence type="ECO:0000256" key="2">
    <source>
        <dbReference type="ARBA" id="ARBA00022741"/>
    </source>
</evidence>
<dbReference type="Pfam" id="PF00498">
    <property type="entry name" value="FHA"/>
    <property type="match status" value="1"/>
</dbReference>
<dbReference type="PANTHER" id="PTHR43289">
    <property type="entry name" value="MITOGEN-ACTIVATED PROTEIN KINASE KINASE KINASE 20-RELATED"/>
    <property type="match status" value="1"/>
</dbReference>
<dbReference type="InterPro" id="IPR011009">
    <property type="entry name" value="Kinase-like_dom_sf"/>
</dbReference>
<evidence type="ECO:0000313" key="9">
    <source>
        <dbReference type="EMBL" id="NNJ24806.1"/>
    </source>
</evidence>
<keyword evidence="4 5" id="KW-0067">ATP-binding</keyword>
<keyword evidence="7" id="KW-0472">Membrane</keyword>
<feature type="transmembrane region" description="Helical" evidence="7">
    <location>
        <begin position="626"/>
        <end position="647"/>
    </location>
</feature>
<dbReference type="CDD" id="cd14014">
    <property type="entry name" value="STKc_PknB_like"/>
    <property type="match status" value="1"/>
</dbReference>
<dbReference type="SMART" id="SM00220">
    <property type="entry name" value="S_TKc"/>
    <property type="match status" value="1"/>
</dbReference>
<dbReference type="Pfam" id="PF00069">
    <property type="entry name" value="Pkinase"/>
    <property type="match status" value="1"/>
</dbReference>
<dbReference type="SMART" id="SM00240">
    <property type="entry name" value="FHA"/>
    <property type="match status" value="1"/>
</dbReference>
<dbReference type="SUPFAM" id="SSF56112">
    <property type="entry name" value="Protein kinase-like (PK-like)"/>
    <property type="match status" value="1"/>
</dbReference>
<dbReference type="Proteomes" id="UP000609651">
    <property type="component" value="Unassembled WGS sequence"/>
</dbReference>
<dbReference type="InterPro" id="IPR008271">
    <property type="entry name" value="Ser/Thr_kinase_AS"/>
</dbReference>
<reference evidence="9 10" key="1">
    <citation type="journal article" date="2020" name="Syst. Appl. Microbiol.">
        <title>Alienimonas chondri sp. nov., a novel planctomycete isolated from the biofilm of the red alga Chondrus crispus.</title>
        <authorList>
            <person name="Vitorino I."/>
            <person name="Albuquerque L."/>
            <person name="Wiegand S."/>
            <person name="Kallscheuer N."/>
            <person name="da Costa M.S."/>
            <person name="Lobo-da-Cunha A."/>
            <person name="Jogler C."/>
            <person name="Lage O.M."/>
        </authorList>
    </citation>
    <scope>NUCLEOTIDE SEQUENCE [LARGE SCALE GENOMIC DNA]</scope>
    <source>
        <strain evidence="9 10">LzC2</strain>
    </source>
</reference>
<evidence type="ECO:0000256" key="5">
    <source>
        <dbReference type="PROSITE-ProRule" id="PRU10141"/>
    </source>
</evidence>
<dbReference type="PANTHER" id="PTHR43289:SF6">
    <property type="entry name" value="SERINE_THREONINE-PROTEIN KINASE NEKL-3"/>
    <property type="match status" value="1"/>
</dbReference>
<accession>A0ABX1VA75</accession>
<dbReference type="Gene3D" id="1.10.510.10">
    <property type="entry name" value="Transferase(Phosphotransferase) domain 1"/>
    <property type="match status" value="1"/>
</dbReference>
<evidence type="ECO:0000256" key="4">
    <source>
        <dbReference type="ARBA" id="ARBA00022840"/>
    </source>
</evidence>
<name>A0ABX1VA75_9PLAN</name>
<gene>
    <name evidence="9" type="primary">pknD_5</name>
    <name evidence="9" type="ORF">LzC2_08660</name>
</gene>
<evidence type="ECO:0000256" key="6">
    <source>
        <dbReference type="SAM" id="MobiDB-lite"/>
    </source>
</evidence>
<dbReference type="GO" id="GO:0004674">
    <property type="term" value="F:protein serine/threonine kinase activity"/>
    <property type="evidence" value="ECO:0007669"/>
    <property type="project" value="UniProtKB-EC"/>
</dbReference>
<keyword evidence="7" id="KW-0812">Transmembrane</keyword>
<dbReference type="RefSeq" id="WP_171184151.1">
    <property type="nucleotide sequence ID" value="NZ_WTPX01000017.1"/>
</dbReference>